<keyword evidence="2" id="KW-0456">Lyase</keyword>
<dbReference type="GeneID" id="41329261"/>
<dbReference type="RefSeq" id="WP_147662352.1">
    <property type="nucleotide sequence ID" value="NZ_CP042905.2"/>
</dbReference>
<name>A0A5B9D8K9_9ARCH</name>
<dbReference type="PANTHER" id="PTHR36566:SF1">
    <property type="entry name" value="PYRIDINIUM-3,5-BISTHIOCARBOXYLIC ACID MONONUCLEOTIDE NICKEL INSERTION PROTEIN"/>
    <property type="match status" value="1"/>
</dbReference>
<dbReference type="Gene3D" id="3.30.70.1380">
    <property type="entry name" value="Transcriptional regulatory protein pf0864 domain like"/>
    <property type="match status" value="1"/>
</dbReference>
<evidence type="ECO:0000313" key="2">
    <source>
        <dbReference type="EMBL" id="QEE15444.1"/>
    </source>
</evidence>
<keyword evidence="1" id="KW-0533">Nickel</keyword>
<dbReference type="Pfam" id="PF01969">
    <property type="entry name" value="Ni_insertion"/>
    <property type="match status" value="1"/>
</dbReference>
<evidence type="ECO:0000313" key="3">
    <source>
        <dbReference type="Proteomes" id="UP000321408"/>
    </source>
</evidence>
<dbReference type="NCBIfam" id="TIGR00299">
    <property type="entry name" value="nickel pincer cofactor biosynthesis protein LarC"/>
    <property type="match status" value="1"/>
</dbReference>
<dbReference type="PANTHER" id="PTHR36566">
    <property type="entry name" value="NICKEL INSERTION PROTEIN-RELATED"/>
    <property type="match status" value="1"/>
</dbReference>
<sequence>MELLFIDCEYSGISGDLLLSSLSSIIGIDKVKAYLEKILNNLPVKQNFSMDFISKKTNGIIGNYFNFQIKNHDLNSHLATISSKKDQNFVVRPEKHDHSTYKIQDMRKDLNLALNLFDSKETTKEVARIALEKIFSAESQVHGIPLEEVHLHEIGSIDTIIDISGTMFCLQELGVFNETNNTQIFISPVNVGNGKIKTAHGIMQVPAPATAKILELNQISFIFGAVNFELATPTGVAILASLKELKLLSEKKPTFPYKIKKIGKGVGTYDLPNQANLLRVFYGYKENLTYNDNKTNRYSTIYTLKTNIDDIRGEILGFLITKLMEKGALDVTIIPTITKKNRPGYLITVITNKDKIDILTELLIKETGTLGVRILKEQRYCLKRKIQEHKISIEGNDFVIHEKIAMDHNGTIIKKKIEFEDLKNVADKLHLSIREVENLLRNLIK</sequence>
<accession>A0A5B9D8K9</accession>
<reference evidence="2 3" key="1">
    <citation type="journal article" date="2020" name="Nature">
        <title>Isolation of an archaeon at the prokaryote-eukaryote interface.</title>
        <authorList>
            <person name="Imachi H."/>
            <person name="Nobu M.K."/>
            <person name="Nakahara N."/>
            <person name="Morono Y."/>
            <person name="Ogawara M."/>
            <person name="Takaki Y."/>
            <person name="Takano Y."/>
            <person name="Uematsu K."/>
            <person name="Ikuta T."/>
            <person name="Ito M."/>
            <person name="Matsui Y."/>
            <person name="Miyazaki M."/>
            <person name="Murata K."/>
            <person name="Saito Y."/>
            <person name="Sakai S."/>
            <person name="Song C."/>
            <person name="Tasumi E."/>
            <person name="Yamanaka Y."/>
            <person name="Yamaguchi T."/>
            <person name="Kamagata Y."/>
            <person name="Tamaki H."/>
            <person name="Takai K."/>
        </authorList>
    </citation>
    <scope>NUCLEOTIDE SEQUENCE [LARGE SCALE GENOMIC DNA]</scope>
    <source>
        <strain evidence="2 3">MK-D1</strain>
    </source>
</reference>
<proteinExistence type="predicted"/>
<dbReference type="OrthoDB" id="10691at2157"/>
<evidence type="ECO:0000256" key="1">
    <source>
        <dbReference type="ARBA" id="ARBA00022596"/>
    </source>
</evidence>
<dbReference type="KEGG" id="psyt:DSAG12_01269"/>
<dbReference type="Gene3D" id="3.10.20.300">
    <property type="entry name" value="mk0293 like domain"/>
    <property type="match status" value="1"/>
</dbReference>
<dbReference type="AlphaFoldDB" id="A0A5B9D8K9"/>
<gene>
    <name evidence="2" type="primary">larC</name>
    <name evidence="2" type="ORF">DSAG12_01269</name>
</gene>
<dbReference type="EMBL" id="CP042905">
    <property type="protein sequence ID" value="QEE15444.1"/>
    <property type="molecule type" value="Genomic_DNA"/>
</dbReference>
<dbReference type="EC" id="4.99.1.12" evidence="2"/>
<dbReference type="InterPro" id="IPR002822">
    <property type="entry name" value="Ni_insertion"/>
</dbReference>
<keyword evidence="3" id="KW-1185">Reference proteome</keyword>
<reference evidence="2 3" key="2">
    <citation type="journal article" date="2024" name="Int. J. Syst. Evol. Microbiol.">
        <title>Promethearchaeum syntrophicum gen. nov., sp. nov., an anaerobic, obligately syntrophic archaeon, the first isolate of the lineage 'Asgard' archaea, and proposal of the new archaeal phylum Promethearchaeota phyl. nov. and kingdom Promethearchaeati regn. nov.</title>
        <authorList>
            <person name="Imachi H."/>
            <person name="Nobu M.K."/>
            <person name="Kato S."/>
            <person name="Takaki Y."/>
            <person name="Miyazaki M."/>
            <person name="Miyata M."/>
            <person name="Ogawara M."/>
            <person name="Saito Y."/>
            <person name="Sakai S."/>
            <person name="Tahara Y.O."/>
            <person name="Takano Y."/>
            <person name="Tasumi E."/>
            <person name="Uematsu K."/>
            <person name="Yoshimura T."/>
            <person name="Itoh T."/>
            <person name="Ohkuma M."/>
            <person name="Takai K."/>
        </authorList>
    </citation>
    <scope>NUCLEOTIDE SEQUENCE [LARGE SCALE GENOMIC DNA]</scope>
    <source>
        <strain evidence="2 3">MK-D1</strain>
    </source>
</reference>
<protein>
    <submittedName>
        <fullName evidence="2">Nickel pincer cofactor biosynthesis protein LarC</fullName>
        <ecNumber evidence="2">4.99.1.12</ecNumber>
    </submittedName>
</protein>
<organism evidence="2 3">
    <name type="scientific">Promethearchaeum syntrophicum</name>
    <dbReference type="NCBI Taxonomy" id="2594042"/>
    <lineage>
        <taxon>Archaea</taxon>
        <taxon>Promethearchaeati</taxon>
        <taxon>Promethearchaeota</taxon>
        <taxon>Promethearchaeia</taxon>
        <taxon>Promethearchaeales</taxon>
        <taxon>Promethearchaeaceae</taxon>
        <taxon>Promethearchaeum</taxon>
    </lineage>
</organism>
<dbReference type="Proteomes" id="UP000321408">
    <property type="component" value="Chromosome"/>
</dbReference>